<sequence length="236" mass="27198">MYRRKLTAAEQEAPRVKNRVGTRKIRQRQRQELLEMKTTVVELDKEYAERCSQAEAAGKDTELLAALQMDESDDPVHPDLVVLAKQLGAEKLLLRTMLKQKAVWTLQIQHILGFEANSLAAAQKIEGNVIAQLDTVDEVQAEEELEFHPLTEWDLSRTILHNKRNIHHVENRLNPPSGLVDERMHRMQAYGWDIIRRRGRMTKFKTVKAETSRLEILPILNSNAYVFSKRPSNSQA</sequence>
<evidence type="ECO:0000256" key="1">
    <source>
        <dbReference type="SAM" id="MobiDB-lite"/>
    </source>
</evidence>
<accession>A0A8T1BX88</accession>
<comment type="caution">
    <text evidence="2">The sequence shown here is derived from an EMBL/GenBank/DDBJ whole genome shotgun (WGS) entry which is preliminary data.</text>
</comment>
<protein>
    <recommendedName>
        <fullName evidence="4">BZIP domain-containing protein</fullName>
    </recommendedName>
</protein>
<evidence type="ECO:0000313" key="2">
    <source>
        <dbReference type="EMBL" id="KAG2912663.1"/>
    </source>
</evidence>
<dbReference type="Proteomes" id="UP000736787">
    <property type="component" value="Unassembled WGS sequence"/>
</dbReference>
<gene>
    <name evidence="2" type="ORF">PC117_g18824</name>
</gene>
<dbReference type="VEuPathDB" id="FungiDB:PC110_g16130"/>
<reference evidence="2" key="1">
    <citation type="submission" date="2018-10" db="EMBL/GenBank/DDBJ databases">
        <title>Effector identification in a new, highly contiguous assembly of the strawberry crown rot pathogen Phytophthora cactorum.</title>
        <authorList>
            <person name="Armitage A.D."/>
            <person name="Nellist C.F."/>
            <person name="Bates H."/>
            <person name="Vickerstaff R.J."/>
            <person name="Harrison R.J."/>
        </authorList>
    </citation>
    <scope>NUCLEOTIDE SEQUENCE</scope>
    <source>
        <strain evidence="2">4040</strain>
    </source>
</reference>
<proteinExistence type="predicted"/>
<organism evidence="2 3">
    <name type="scientific">Phytophthora cactorum</name>
    <dbReference type="NCBI Taxonomy" id="29920"/>
    <lineage>
        <taxon>Eukaryota</taxon>
        <taxon>Sar</taxon>
        <taxon>Stramenopiles</taxon>
        <taxon>Oomycota</taxon>
        <taxon>Peronosporomycetes</taxon>
        <taxon>Peronosporales</taxon>
        <taxon>Peronosporaceae</taxon>
        <taxon>Phytophthora</taxon>
    </lineage>
</organism>
<evidence type="ECO:0008006" key="4">
    <source>
        <dbReference type="Google" id="ProtNLM"/>
    </source>
</evidence>
<name>A0A8T1BX88_9STRA</name>
<dbReference type="EMBL" id="RCMK01000779">
    <property type="protein sequence ID" value="KAG2912663.1"/>
    <property type="molecule type" value="Genomic_DNA"/>
</dbReference>
<feature type="region of interest" description="Disordered" evidence="1">
    <location>
        <begin position="1"/>
        <end position="21"/>
    </location>
</feature>
<evidence type="ECO:0000313" key="3">
    <source>
        <dbReference type="Proteomes" id="UP000736787"/>
    </source>
</evidence>
<dbReference type="AlphaFoldDB" id="A0A8T1BX88"/>